<proteinExistence type="predicted"/>
<evidence type="ECO:0000313" key="2">
    <source>
        <dbReference type="Proteomes" id="UP000799766"/>
    </source>
</evidence>
<dbReference type="EMBL" id="MU001696">
    <property type="protein sequence ID" value="KAF2453663.1"/>
    <property type="molecule type" value="Genomic_DNA"/>
</dbReference>
<protein>
    <submittedName>
        <fullName evidence="1">Uncharacterized protein</fullName>
    </submittedName>
</protein>
<name>A0A6A6NQS7_9PEZI</name>
<keyword evidence="2" id="KW-1185">Reference proteome</keyword>
<dbReference type="AlphaFoldDB" id="A0A6A6NQS7"/>
<sequence length="319" mass="36005">MTNWIINHTLQSVPRPLSAEDLCSRQDEEVLLWFEKVKESFLTEKILPEDVLGEVLNAQPKEVPAALTAAIKREEHDISGWTPAFLFCCETVSKEMNGLPLECLDPCADLYTAHKAATIPYQVEPFKGPWSRLERFESTPSSSSAGSAEQASYGRAAKLYGSPSLLGIPAKIRRIIFGYFLKWDSIVIKDWNPLSPPEASMRRRTSYKIAHGGSRHTTTYAVLVDAADEPVDISITAVNWQLNKEAGKFFYGENVFKFLGTPKATLAFIHDRAWAFKYLRRVVMKHHCSESSESGDWHSLGPTLPVPFPRTEINFWREV</sequence>
<gene>
    <name evidence="1" type="ORF">BDY21DRAFT_123547</name>
</gene>
<accession>A0A6A6NQS7</accession>
<dbReference type="Proteomes" id="UP000799766">
    <property type="component" value="Unassembled WGS sequence"/>
</dbReference>
<evidence type="ECO:0000313" key="1">
    <source>
        <dbReference type="EMBL" id="KAF2453663.1"/>
    </source>
</evidence>
<reference evidence="1" key="1">
    <citation type="journal article" date="2020" name="Stud. Mycol.">
        <title>101 Dothideomycetes genomes: a test case for predicting lifestyles and emergence of pathogens.</title>
        <authorList>
            <person name="Haridas S."/>
            <person name="Albert R."/>
            <person name="Binder M."/>
            <person name="Bloem J."/>
            <person name="Labutti K."/>
            <person name="Salamov A."/>
            <person name="Andreopoulos B."/>
            <person name="Baker S."/>
            <person name="Barry K."/>
            <person name="Bills G."/>
            <person name="Bluhm B."/>
            <person name="Cannon C."/>
            <person name="Castanera R."/>
            <person name="Culley D."/>
            <person name="Daum C."/>
            <person name="Ezra D."/>
            <person name="Gonzalez J."/>
            <person name="Henrissat B."/>
            <person name="Kuo A."/>
            <person name="Liang C."/>
            <person name="Lipzen A."/>
            <person name="Lutzoni F."/>
            <person name="Magnuson J."/>
            <person name="Mondo S."/>
            <person name="Nolan M."/>
            <person name="Ohm R."/>
            <person name="Pangilinan J."/>
            <person name="Park H.-J."/>
            <person name="Ramirez L."/>
            <person name="Alfaro M."/>
            <person name="Sun H."/>
            <person name="Tritt A."/>
            <person name="Yoshinaga Y."/>
            <person name="Zwiers L.-H."/>
            <person name="Turgeon B."/>
            <person name="Goodwin S."/>
            <person name="Spatafora J."/>
            <person name="Crous P."/>
            <person name="Grigoriev I."/>
        </authorList>
    </citation>
    <scope>NUCLEOTIDE SEQUENCE</scope>
    <source>
        <strain evidence="1">ATCC 16933</strain>
    </source>
</reference>
<dbReference type="OrthoDB" id="3913421at2759"/>
<organism evidence="1 2">
    <name type="scientific">Lineolata rhizophorae</name>
    <dbReference type="NCBI Taxonomy" id="578093"/>
    <lineage>
        <taxon>Eukaryota</taxon>
        <taxon>Fungi</taxon>
        <taxon>Dikarya</taxon>
        <taxon>Ascomycota</taxon>
        <taxon>Pezizomycotina</taxon>
        <taxon>Dothideomycetes</taxon>
        <taxon>Dothideomycetes incertae sedis</taxon>
        <taxon>Lineolatales</taxon>
        <taxon>Lineolataceae</taxon>
        <taxon>Lineolata</taxon>
    </lineage>
</organism>